<keyword evidence="2" id="KW-1185">Reference proteome</keyword>
<sequence>MLGAVFAFESATRARWIHTRGELSLESAARLDCAAGCVGLASKTECMARLCRFVNARNAKGFISYNHKNEKMYERQDACKKNA</sequence>
<dbReference type="PATRIC" id="fig|742818.3.peg.1669"/>
<dbReference type="AlphaFoldDB" id="K0YIS0"/>
<dbReference type="InParanoid" id="K0YIS0"/>
<organism evidence="1 2">
    <name type="scientific">Slackia piriformis YIT 12062</name>
    <dbReference type="NCBI Taxonomy" id="742818"/>
    <lineage>
        <taxon>Bacteria</taxon>
        <taxon>Bacillati</taxon>
        <taxon>Actinomycetota</taxon>
        <taxon>Coriobacteriia</taxon>
        <taxon>Eggerthellales</taxon>
        <taxon>Eggerthellaceae</taxon>
        <taxon>Slackia</taxon>
    </lineage>
</organism>
<evidence type="ECO:0000313" key="1">
    <source>
        <dbReference type="EMBL" id="EJZ83376.1"/>
    </source>
</evidence>
<protein>
    <submittedName>
        <fullName evidence="1">Uncharacterized protein</fullName>
    </submittedName>
</protein>
<dbReference type="EMBL" id="ADMD01000008">
    <property type="protein sequence ID" value="EJZ83376.1"/>
    <property type="molecule type" value="Genomic_DNA"/>
</dbReference>
<evidence type="ECO:0000313" key="2">
    <source>
        <dbReference type="Proteomes" id="UP000006069"/>
    </source>
</evidence>
<reference evidence="1 2" key="1">
    <citation type="submission" date="2012-08" db="EMBL/GenBank/DDBJ databases">
        <title>The Genome Sequence of Slackia piriformis YIT 12062.</title>
        <authorList>
            <consortium name="The Broad Institute Genome Sequencing Platform"/>
            <person name="Earl A."/>
            <person name="Ward D."/>
            <person name="Feldgarden M."/>
            <person name="Gevers D."/>
            <person name="Morotomi M."/>
            <person name="Walker B."/>
            <person name="Young S.K."/>
            <person name="Zeng Q."/>
            <person name="Gargeya S."/>
            <person name="Fitzgerald M."/>
            <person name="Haas B."/>
            <person name="Abouelleil A."/>
            <person name="Alvarado L."/>
            <person name="Arachchi H.M."/>
            <person name="Berlin A.M."/>
            <person name="Chapman S.B."/>
            <person name="Goldberg J."/>
            <person name="Griggs A."/>
            <person name="Gujja S."/>
            <person name="Hansen M."/>
            <person name="Howarth C."/>
            <person name="Imamovic A."/>
            <person name="Larimer J."/>
            <person name="McCowen C."/>
            <person name="Montmayeur A."/>
            <person name="Murphy C."/>
            <person name="Neiman D."/>
            <person name="Pearson M."/>
            <person name="Priest M."/>
            <person name="Roberts A."/>
            <person name="Saif S."/>
            <person name="Shea T."/>
            <person name="Sisk P."/>
            <person name="Sykes S."/>
            <person name="Wortman J."/>
            <person name="Nusbaum C."/>
            <person name="Birren B."/>
        </authorList>
    </citation>
    <scope>NUCLEOTIDE SEQUENCE [LARGE SCALE GENOMIC DNA]</scope>
    <source>
        <strain evidence="1 2">YIT 12062</strain>
    </source>
</reference>
<name>K0YIS0_9ACTN</name>
<proteinExistence type="predicted"/>
<dbReference type="HOGENOM" id="CLU_2540785_0_0_11"/>
<dbReference type="Proteomes" id="UP000006069">
    <property type="component" value="Unassembled WGS sequence"/>
</dbReference>
<accession>K0YIS0</accession>
<gene>
    <name evidence="1" type="ORF">HMPREF9451_01580</name>
</gene>
<comment type="caution">
    <text evidence="1">The sequence shown here is derived from an EMBL/GenBank/DDBJ whole genome shotgun (WGS) entry which is preliminary data.</text>
</comment>